<name>A0A1D1VFH7_RAMVA</name>
<reference evidence="1 2" key="1">
    <citation type="journal article" date="2016" name="Nat. Commun.">
        <title>Extremotolerant tardigrade genome and improved radiotolerance of human cultured cells by tardigrade-unique protein.</title>
        <authorList>
            <person name="Hashimoto T."/>
            <person name="Horikawa D.D."/>
            <person name="Saito Y."/>
            <person name="Kuwahara H."/>
            <person name="Kozuka-Hata H."/>
            <person name="Shin-I T."/>
            <person name="Minakuchi Y."/>
            <person name="Ohishi K."/>
            <person name="Motoyama A."/>
            <person name="Aizu T."/>
            <person name="Enomoto A."/>
            <person name="Kondo K."/>
            <person name="Tanaka S."/>
            <person name="Hara Y."/>
            <person name="Koshikawa S."/>
            <person name="Sagara H."/>
            <person name="Miura T."/>
            <person name="Yokobori S."/>
            <person name="Miyagawa K."/>
            <person name="Suzuki Y."/>
            <person name="Kubo T."/>
            <person name="Oyama M."/>
            <person name="Kohara Y."/>
            <person name="Fujiyama A."/>
            <person name="Arakawa K."/>
            <person name="Katayama T."/>
            <person name="Toyoda A."/>
            <person name="Kunieda T."/>
        </authorList>
    </citation>
    <scope>NUCLEOTIDE SEQUENCE [LARGE SCALE GENOMIC DNA]</scope>
    <source>
        <strain evidence="1 2">YOKOZUNA-1</strain>
    </source>
</reference>
<protein>
    <submittedName>
        <fullName evidence="1">Uncharacterized protein</fullName>
    </submittedName>
</protein>
<evidence type="ECO:0000313" key="1">
    <source>
        <dbReference type="EMBL" id="GAV00397.1"/>
    </source>
</evidence>
<proteinExistence type="predicted"/>
<organism evidence="1 2">
    <name type="scientific">Ramazzottius varieornatus</name>
    <name type="common">Water bear</name>
    <name type="synonym">Tardigrade</name>
    <dbReference type="NCBI Taxonomy" id="947166"/>
    <lineage>
        <taxon>Eukaryota</taxon>
        <taxon>Metazoa</taxon>
        <taxon>Ecdysozoa</taxon>
        <taxon>Tardigrada</taxon>
        <taxon>Eutardigrada</taxon>
        <taxon>Parachela</taxon>
        <taxon>Hypsibioidea</taxon>
        <taxon>Ramazzottiidae</taxon>
        <taxon>Ramazzottius</taxon>
    </lineage>
</organism>
<dbReference type="AlphaFoldDB" id="A0A1D1VFH7"/>
<dbReference type="OrthoDB" id="10604538at2759"/>
<gene>
    <name evidence="1" type="primary">RvY_11250-1</name>
    <name evidence="1" type="synonym">RvY_11250.1</name>
    <name evidence="1" type="ORF">RvY_11250</name>
</gene>
<sequence>MEVRKLKEQTAFSAEDVEKILVIYLGEHQTSKKIFQLLINSGVFDLLADGLTRLALEDIQDDMQVEFLRNHMLLKNWTAEQVGEIDEELAGLGKETETLQEEQKALDAEWENYLTPLPETPVPLGLPVTPSKIQVGKNAT</sequence>
<dbReference type="Proteomes" id="UP000186922">
    <property type="component" value="Unassembled WGS sequence"/>
</dbReference>
<evidence type="ECO:0000313" key="2">
    <source>
        <dbReference type="Proteomes" id="UP000186922"/>
    </source>
</evidence>
<comment type="caution">
    <text evidence="1">The sequence shown here is derived from an EMBL/GenBank/DDBJ whole genome shotgun (WGS) entry which is preliminary data.</text>
</comment>
<keyword evidence="2" id="KW-1185">Reference proteome</keyword>
<accession>A0A1D1VFH7</accession>
<dbReference type="EMBL" id="BDGG01000006">
    <property type="protein sequence ID" value="GAV00397.1"/>
    <property type="molecule type" value="Genomic_DNA"/>
</dbReference>